<dbReference type="Proteomes" id="UP000424468">
    <property type="component" value="Chromosome"/>
</dbReference>
<dbReference type="KEGG" id="stab:STABA_v1c03020"/>
<keyword evidence="2" id="KW-1185">Reference proteome</keyword>
<protein>
    <recommendedName>
        <fullName evidence="3">HNH endonuclease</fullName>
    </recommendedName>
</protein>
<evidence type="ECO:0008006" key="3">
    <source>
        <dbReference type="Google" id="ProtNLM"/>
    </source>
</evidence>
<evidence type="ECO:0000313" key="1">
    <source>
        <dbReference type="EMBL" id="QGS51668.1"/>
    </source>
</evidence>
<dbReference type="AlphaFoldDB" id="A0A6I6CBT0"/>
<name>A0A6I6CBT0_9MOLU</name>
<reference evidence="1 2" key="1">
    <citation type="submission" date="2019-11" db="EMBL/GenBank/DDBJ databases">
        <title>Complete genome sequence of Spiroplasma tabanidicola TAUS-1 (DSM 22603).</title>
        <authorList>
            <person name="Huang C.-T."/>
            <person name="Lin Y.-C."/>
            <person name="Kuo C.-H."/>
        </authorList>
    </citation>
    <scope>NUCLEOTIDE SEQUENCE [LARGE SCALE GENOMIC DNA]</scope>
    <source>
        <strain evidence="1 2">TAUS-1</strain>
    </source>
</reference>
<dbReference type="EMBL" id="CP046276">
    <property type="protein sequence ID" value="QGS51668.1"/>
    <property type="molecule type" value="Genomic_DNA"/>
</dbReference>
<proteinExistence type="predicted"/>
<organism evidence="1 2">
    <name type="scientific">Spiroplasma tabanidicola</name>
    <dbReference type="NCBI Taxonomy" id="324079"/>
    <lineage>
        <taxon>Bacteria</taxon>
        <taxon>Bacillati</taxon>
        <taxon>Mycoplasmatota</taxon>
        <taxon>Mollicutes</taxon>
        <taxon>Entomoplasmatales</taxon>
        <taxon>Spiroplasmataceae</taxon>
        <taxon>Spiroplasma</taxon>
    </lineage>
</organism>
<accession>A0A6I6CBT0</accession>
<dbReference type="RefSeq" id="WP_156005862.1">
    <property type="nucleotide sequence ID" value="NZ_CP046276.1"/>
</dbReference>
<sequence>MAKFNNGVIDFDKEDIEAAWENAPHLVNKEKEEYRMCYICKFHMLKENFDKDKLSTYGWIVDLINLKKLDLDHKNFIAIHPWCMEYKKGLDNRSLLKKVKAQLWAFNDSKE</sequence>
<dbReference type="OrthoDB" id="391956at2"/>
<gene>
    <name evidence="1" type="ORF">STABA_v1c03020</name>
</gene>
<evidence type="ECO:0000313" key="2">
    <source>
        <dbReference type="Proteomes" id="UP000424468"/>
    </source>
</evidence>